<name>K3X4Q6_GLOUD</name>
<dbReference type="EMBL" id="GL376601">
    <property type="status" value="NOT_ANNOTATED_CDS"/>
    <property type="molecule type" value="Genomic_DNA"/>
</dbReference>
<dbReference type="Proteomes" id="UP000019132">
    <property type="component" value="Unassembled WGS sequence"/>
</dbReference>
<dbReference type="InParanoid" id="K3X4Q6"/>
<reference evidence="2" key="2">
    <citation type="submission" date="2010-04" db="EMBL/GenBank/DDBJ databases">
        <authorList>
            <person name="Buell R."/>
            <person name="Hamilton J."/>
            <person name="Hostetler J."/>
        </authorList>
    </citation>
    <scope>NUCLEOTIDE SEQUENCE [LARGE SCALE GENOMIC DNA]</scope>
    <source>
        <strain evidence="2">DAOM:BR144</strain>
    </source>
</reference>
<accession>K3X4Q6</accession>
<dbReference type="VEuPathDB" id="FungiDB:PYU1_G012179"/>
<evidence type="ECO:0000313" key="1">
    <source>
        <dbReference type="EnsemblProtists" id="PYU1_T012205"/>
    </source>
</evidence>
<dbReference type="HOGENOM" id="CLU_2140047_0_0_1"/>
<organism evidence="1 2">
    <name type="scientific">Globisporangium ultimum (strain ATCC 200006 / CBS 805.95 / DAOM BR144)</name>
    <name type="common">Pythium ultimum</name>
    <dbReference type="NCBI Taxonomy" id="431595"/>
    <lineage>
        <taxon>Eukaryota</taxon>
        <taxon>Sar</taxon>
        <taxon>Stramenopiles</taxon>
        <taxon>Oomycota</taxon>
        <taxon>Peronosporomycetes</taxon>
        <taxon>Pythiales</taxon>
        <taxon>Pythiaceae</taxon>
        <taxon>Globisporangium</taxon>
    </lineage>
</organism>
<protein>
    <submittedName>
        <fullName evidence="1">Uncharacterized protein</fullName>
    </submittedName>
</protein>
<reference evidence="1" key="3">
    <citation type="submission" date="2015-02" db="UniProtKB">
        <authorList>
            <consortium name="EnsemblProtists"/>
        </authorList>
    </citation>
    <scope>IDENTIFICATION</scope>
    <source>
        <strain evidence="1">DAOM BR144</strain>
    </source>
</reference>
<keyword evidence="2" id="KW-1185">Reference proteome</keyword>
<sequence length="113" mass="12583">MQSAGVQLPDWMSPGEFHTLKVEVGLEERANEWAQFPGVEYVLCVYLTQQLDRCEFKLFSVVHDANARLDAPVDPIPIVDPATLVAFESHRLLGLPPDAEAPRAFSQSHVVLN</sequence>
<reference evidence="2" key="1">
    <citation type="journal article" date="2010" name="Genome Biol.">
        <title>Genome sequence of the necrotrophic plant pathogen Pythium ultimum reveals original pathogenicity mechanisms and effector repertoire.</title>
        <authorList>
            <person name="Levesque C.A."/>
            <person name="Brouwer H."/>
            <person name="Cano L."/>
            <person name="Hamilton J.P."/>
            <person name="Holt C."/>
            <person name="Huitema E."/>
            <person name="Raffaele S."/>
            <person name="Robideau G.P."/>
            <person name="Thines M."/>
            <person name="Win J."/>
            <person name="Zerillo M.M."/>
            <person name="Beakes G.W."/>
            <person name="Boore J.L."/>
            <person name="Busam D."/>
            <person name="Dumas B."/>
            <person name="Ferriera S."/>
            <person name="Fuerstenberg S.I."/>
            <person name="Gachon C.M."/>
            <person name="Gaulin E."/>
            <person name="Govers F."/>
            <person name="Grenville-Briggs L."/>
            <person name="Horner N."/>
            <person name="Hostetler J."/>
            <person name="Jiang R.H."/>
            <person name="Johnson J."/>
            <person name="Krajaejun T."/>
            <person name="Lin H."/>
            <person name="Meijer H.J."/>
            <person name="Moore B."/>
            <person name="Morris P."/>
            <person name="Phuntmart V."/>
            <person name="Puiu D."/>
            <person name="Shetty J."/>
            <person name="Stajich J.E."/>
            <person name="Tripathy S."/>
            <person name="Wawra S."/>
            <person name="van West P."/>
            <person name="Whitty B.R."/>
            <person name="Coutinho P.M."/>
            <person name="Henrissat B."/>
            <person name="Martin F."/>
            <person name="Thomas P.D."/>
            <person name="Tyler B.M."/>
            <person name="De Vries R.P."/>
            <person name="Kamoun S."/>
            <person name="Yandell M."/>
            <person name="Tisserat N."/>
            <person name="Buell C.R."/>
        </authorList>
    </citation>
    <scope>NUCLEOTIDE SEQUENCE</scope>
    <source>
        <strain evidence="2">DAOM:BR144</strain>
    </source>
</reference>
<proteinExistence type="predicted"/>
<dbReference type="AlphaFoldDB" id="K3X4Q6"/>
<dbReference type="EnsemblProtists" id="PYU1_T012205">
    <property type="protein sequence ID" value="PYU1_T012205"/>
    <property type="gene ID" value="PYU1_G012179"/>
</dbReference>
<evidence type="ECO:0000313" key="2">
    <source>
        <dbReference type="Proteomes" id="UP000019132"/>
    </source>
</evidence>